<feature type="compositionally biased region" description="Basic and acidic residues" evidence="13">
    <location>
        <begin position="415"/>
        <end position="424"/>
    </location>
</feature>
<evidence type="ECO:0000256" key="4">
    <source>
        <dbReference type="ARBA" id="ARBA00022553"/>
    </source>
</evidence>
<evidence type="ECO:0000256" key="12">
    <source>
        <dbReference type="RuleBase" id="RU000383"/>
    </source>
</evidence>
<proteinExistence type="inferred from homology"/>
<dbReference type="GO" id="GO:0006357">
    <property type="term" value="P:regulation of transcription by RNA polymerase II"/>
    <property type="evidence" value="ECO:0007669"/>
    <property type="project" value="InterPro"/>
</dbReference>
<feature type="region of interest" description="Disordered" evidence="13">
    <location>
        <begin position="613"/>
        <end position="684"/>
    </location>
</feature>
<feature type="compositionally biased region" description="Basic and acidic residues" evidence="13">
    <location>
        <begin position="614"/>
        <end position="624"/>
    </location>
</feature>
<organism evidence="15">
    <name type="scientific">Cacopsylla melanoneura</name>
    <dbReference type="NCBI Taxonomy" id="428564"/>
    <lineage>
        <taxon>Eukaryota</taxon>
        <taxon>Metazoa</taxon>
        <taxon>Ecdysozoa</taxon>
        <taxon>Arthropoda</taxon>
        <taxon>Hexapoda</taxon>
        <taxon>Insecta</taxon>
        <taxon>Pterygota</taxon>
        <taxon>Neoptera</taxon>
        <taxon>Paraneoptera</taxon>
        <taxon>Hemiptera</taxon>
        <taxon>Sternorrhyncha</taxon>
        <taxon>Psylloidea</taxon>
        <taxon>Psyllidae</taxon>
        <taxon>Psyllinae</taxon>
        <taxon>Cacopsylla</taxon>
    </lineage>
</organism>
<dbReference type="InterPro" id="IPR043198">
    <property type="entry name" value="Cyclin/Ssn8"/>
</dbReference>
<evidence type="ECO:0000256" key="5">
    <source>
        <dbReference type="ARBA" id="ARBA00022618"/>
    </source>
</evidence>
<keyword evidence="9" id="KW-0804">Transcription</keyword>
<dbReference type="GO" id="GO:0051301">
    <property type="term" value="P:cell division"/>
    <property type="evidence" value="ECO:0007669"/>
    <property type="project" value="UniProtKB-KW"/>
</dbReference>
<keyword evidence="4" id="KW-0597">Phosphoprotein</keyword>
<dbReference type="FunFam" id="1.10.472.10:FF:000004">
    <property type="entry name" value="Cyclin T2"/>
    <property type="match status" value="1"/>
</dbReference>
<evidence type="ECO:0000313" key="15">
    <source>
        <dbReference type="EMBL" id="CAG6728964.1"/>
    </source>
</evidence>
<evidence type="ECO:0000256" key="2">
    <source>
        <dbReference type="ARBA" id="ARBA00008638"/>
    </source>
</evidence>
<protein>
    <submittedName>
        <fullName evidence="15">Cyclin-T</fullName>
    </submittedName>
</protein>
<evidence type="ECO:0000256" key="8">
    <source>
        <dbReference type="ARBA" id="ARBA00023127"/>
    </source>
</evidence>
<feature type="compositionally biased region" description="Basic and acidic residues" evidence="13">
    <location>
        <begin position="710"/>
        <end position="723"/>
    </location>
</feature>
<name>A0A8D8YI57_9HEMI</name>
<evidence type="ECO:0000259" key="14">
    <source>
        <dbReference type="SMART" id="SM00385"/>
    </source>
</evidence>
<dbReference type="AlphaFoldDB" id="A0A8D8YI57"/>
<evidence type="ECO:0000256" key="11">
    <source>
        <dbReference type="ARBA" id="ARBA00023306"/>
    </source>
</evidence>
<dbReference type="EMBL" id="HBUF01667249">
    <property type="protein sequence ID" value="CAG6789901.1"/>
    <property type="molecule type" value="Transcribed_RNA"/>
</dbReference>
<dbReference type="EMBL" id="HBUF01667250">
    <property type="protein sequence ID" value="CAG6789902.1"/>
    <property type="molecule type" value="Transcribed_RNA"/>
</dbReference>
<comment type="subcellular location">
    <subcellularLocation>
        <location evidence="1">Nucleus</location>
    </subcellularLocation>
</comment>
<dbReference type="InterPro" id="IPR013763">
    <property type="entry name" value="Cyclin-like_dom"/>
</dbReference>
<feature type="compositionally biased region" description="Low complexity" evidence="13">
    <location>
        <begin position="353"/>
        <end position="369"/>
    </location>
</feature>
<dbReference type="GO" id="GO:0016538">
    <property type="term" value="F:cyclin-dependent protein serine/threonine kinase regulator activity"/>
    <property type="evidence" value="ECO:0007669"/>
    <property type="project" value="InterPro"/>
</dbReference>
<dbReference type="Pfam" id="PF00134">
    <property type="entry name" value="Cyclin_N"/>
    <property type="match status" value="1"/>
</dbReference>
<dbReference type="PANTHER" id="PTHR10026">
    <property type="entry name" value="CYCLIN"/>
    <property type="match status" value="1"/>
</dbReference>
<feature type="region of interest" description="Disordered" evidence="13">
    <location>
        <begin position="710"/>
        <end position="737"/>
    </location>
</feature>
<keyword evidence="5" id="KW-0132">Cell division</keyword>
<feature type="region of interest" description="Disordered" evidence="13">
    <location>
        <begin position="556"/>
        <end position="579"/>
    </location>
</feature>
<dbReference type="EMBL" id="HBUF01377531">
    <property type="protein sequence ID" value="CAG6728964.1"/>
    <property type="molecule type" value="Transcribed_RNA"/>
</dbReference>
<dbReference type="InterPro" id="IPR036915">
    <property type="entry name" value="Cyclin-like_sf"/>
</dbReference>
<feature type="compositionally biased region" description="Low complexity" evidence="13">
    <location>
        <begin position="568"/>
        <end position="577"/>
    </location>
</feature>
<accession>A0A8D8YI57</accession>
<keyword evidence="7" id="KW-0805">Transcription regulation</keyword>
<comment type="similarity">
    <text evidence="2">Belongs to the cyclin family. Cyclin C subfamily.</text>
</comment>
<sequence length="737" mass="83431">MSTTQGAHSSDRWYFTKEQLENTPSRKCGYDAEKELSCRQQAANLIQDMGQRLQVTQLCINTAIVYMHRFYVFHSFTQFHRNSIATAALFLAAKVEEQPRKLEHVIRVAQLCLFKNQPPLDPRSEAYQEQAQEIVVNENVLLQTLGFDVGIEHPHTYVVKCCHLVRASKDLAQTSYFMASNSLHLTTMCLQYRSTVVACFCIHLACKWANWEIPQSNEGRKWFWYIDKEVTQDQLEQLTEEFLAIFDKCPSKLKKRICSISSNQNSTFMAAFDGDNKKMSGLGNATFAPPHSTSGSRLTTDDKRRSEHNGPPPEYRKLMAATRDLNNRSGTSSSSSTTVPGNSVPSASVNKAPSSSVHSFQTSSSSSRVPPLPPSSHHMAHATKIKTEHPMSTKSGPVMKEQLLKEPLQFPIKEEPGLKPHDPCTKTPEPHNLLPIRKHEPITTSRITMNKPLQSIKPVIPPPHEVRKNGHDLPVPKPHPPIPIITAPKLPPPSHSDVITNVIKEVTYSKQMEKSMFNHKESSTSHPQLSMSIPQTKAPSIFSPEKNTSPVIIKTPFKMKTPTPPSFSPIKISPSKSNNDILKVKQEPELVPVLNKLDDDLLAKPKILASDVTNDIKQESHESSSQHPKKKKKHKEKDKDREKRHKEKKKHKDDKHKDKRKDKHRDRETSHVDPAPIKITIPKDKIIEMPCSSNLNKIKMKESLKLRISKDFLSKDSKKRERDSDDSDYPSSKRMAS</sequence>
<keyword evidence="10" id="KW-0539">Nucleus</keyword>
<reference evidence="15" key="1">
    <citation type="submission" date="2021-05" db="EMBL/GenBank/DDBJ databases">
        <authorList>
            <person name="Alioto T."/>
            <person name="Alioto T."/>
            <person name="Gomez Garrido J."/>
        </authorList>
    </citation>
    <scope>NUCLEOTIDE SEQUENCE</scope>
</reference>
<dbReference type="SMART" id="SM00385">
    <property type="entry name" value="CYCLIN"/>
    <property type="match status" value="1"/>
</dbReference>
<dbReference type="SUPFAM" id="SSF47954">
    <property type="entry name" value="Cyclin-like"/>
    <property type="match status" value="2"/>
</dbReference>
<dbReference type="Gene3D" id="1.10.472.10">
    <property type="entry name" value="Cyclin-like"/>
    <property type="match status" value="2"/>
</dbReference>
<dbReference type="CDD" id="cd20539">
    <property type="entry name" value="CYCLIN_CCNT_rpt2"/>
    <property type="match status" value="1"/>
</dbReference>
<dbReference type="EMBL" id="HBUF01667248">
    <property type="protein sequence ID" value="CAG6789900.1"/>
    <property type="molecule type" value="Transcribed_RNA"/>
</dbReference>
<evidence type="ECO:0000256" key="7">
    <source>
        <dbReference type="ARBA" id="ARBA00023015"/>
    </source>
</evidence>
<evidence type="ECO:0000256" key="3">
    <source>
        <dbReference type="ARBA" id="ARBA00022499"/>
    </source>
</evidence>
<evidence type="ECO:0000256" key="9">
    <source>
        <dbReference type="ARBA" id="ARBA00023163"/>
    </source>
</evidence>
<dbReference type="EMBL" id="HBUF01203312">
    <property type="protein sequence ID" value="CAG6662684.1"/>
    <property type="molecule type" value="Transcribed_RNA"/>
</dbReference>
<evidence type="ECO:0000256" key="6">
    <source>
        <dbReference type="ARBA" id="ARBA00022843"/>
    </source>
</evidence>
<keyword evidence="6" id="KW-0832">Ubl conjugation</keyword>
<keyword evidence="11" id="KW-0131">Cell cycle</keyword>
<dbReference type="Pfam" id="PF21797">
    <property type="entry name" value="CycT2-like_C"/>
    <property type="match status" value="1"/>
</dbReference>
<evidence type="ECO:0000256" key="13">
    <source>
        <dbReference type="SAM" id="MobiDB-lite"/>
    </source>
</evidence>
<dbReference type="CDD" id="cd20538">
    <property type="entry name" value="CYCLIN_CCNT_rpt1"/>
    <property type="match status" value="1"/>
</dbReference>
<evidence type="ECO:0000256" key="10">
    <source>
        <dbReference type="ARBA" id="ARBA00023242"/>
    </source>
</evidence>
<feature type="compositionally biased region" description="Basic residues" evidence="13">
    <location>
        <begin position="627"/>
        <end position="664"/>
    </location>
</feature>
<dbReference type="InterPro" id="IPR006671">
    <property type="entry name" value="Cyclin_N"/>
</dbReference>
<feature type="region of interest" description="Disordered" evidence="13">
    <location>
        <begin position="281"/>
        <end position="380"/>
    </location>
</feature>
<evidence type="ECO:0000256" key="1">
    <source>
        <dbReference type="ARBA" id="ARBA00004123"/>
    </source>
</evidence>
<dbReference type="EMBL" id="HBUF01025156">
    <property type="protein sequence ID" value="CAG6612653.1"/>
    <property type="molecule type" value="Transcribed_RNA"/>
</dbReference>
<dbReference type="FunFam" id="1.10.472.10:FF:000009">
    <property type="entry name" value="cyclin-T2 isoform X1"/>
    <property type="match status" value="1"/>
</dbReference>
<feature type="compositionally biased region" description="Low complexity" evidence="13">
    <location>
        <begin position="329"/>
        <end position="346"/>
    </location>
</feature>
<keyword evidence="8 12" id="KW-0195">Cyclin</keyword>
<dbReference type="GO" id="GO:0005634">
    <property type="term" value="C:nucleus"/>
    <property type="evidence" value="ECO:0007669"/>
    <property type="project" value="UniProtKB-SubCell"/>
</dbReference>
<feature type="domain" description="Cyclin-like" evidence="14">
    <location>
        <begin position="44"/>
        <end position="143"/>
    </location>
</feature>
<feature type="compositionally biased region" description="Basic and acidic residues" evidence="13">
    <location>
        <begin position="299"/>
        <end position="308"/>
    </location>
</feature>
<feature type="region of interest" description="Disordered" evidence="13">
    <location>
        <begin position="415"/>
        <end position="434"/>
    </location>
</feature>
<keyword evidence="3" id="KW-1017">Isopeptide bond</keyword>